<protein>
    <submittedName>
        <fullName evidence="3">Endonuclease/exonuclease/phosphatase family protein</fullName>
    </submittedName>
</protein>
<dbReference type="Proteomes" id="UP001500166">
    <property type="component" value="Unassembled WGS sequence"/>
</dbReference>
<keyword evidence="4" id="KW-1185">Reference proteome</keyword>
<organism evidence="3 4">
    <name type="scientific">Kocuria atrinae</name>
    <dbReference type="NCBI Taxonomy" id="592377"/>
    <lineage>
        <taxon>Bacteria</taxon>
        <taxon>Bacillati</taxon>
        <taxon>Actinomycetota</taxon>
        <taxon>Actinomycetes</taxon>
        <taxon>Micrococcales</taxon>
        <taxon>Micrococcaceae</taxon>
        <taxon>Kocuria</taxon>
    </lineage>
</organism>
<evidence type="ECO:0000256" key="1">
    <source>
        <dbReference type="SAM" id="MobiDB-lite"/>
    </source>
</evidence>
<keyword evidence="3" id="KW-0378">Hydrolase</keyword>
<keyword evidence="3" id="KW-0540">Nuclease</keyword>
<sequence length="375" mass="41063">MTGDKHGLRVATYNASLNRNEEGQLLRDLSTPANQQAQNIAEVIQINNPDVVLVNEFDYVPGNQAAEAFRDSYLSVGQNGQAAVDYPYYYVAPVNTGVQSGLDLNQDGQTGGPDDAWGFGLFPGQYGMVIYSKYPIAQDQVRTFQNFRWQDMPNNQLPTDYYTPGQAAQLRLSSKSHWDVPVRVGNKTVHVLAAHPTPPSFDGPEDRNGRKNNDEIRFWADYVTGNKSASYIYDDAGRHGGLPRGERFVIAGDYNSDPNDGDSFPGAIGQLLNNSRVRDSQPTSTGATEASERQGGANLAHESDPARDTADFNDSPTPGNLRVDYALPSKNLPLLDAGVFWPAPGQPGSELTGEYPFPTSDHRLVWVDVKVPGKR</sequence>
<comment type="caution">
    <text evidence="3">The sequence shown here is derived from an EMBL/GenBank/DDBJ whole genome shotgun (WGS) entry which is preliminary data.</text>
</comment>
<reference evidence="3 4" key="1">
    <citation type="journal article" date="2019" name="Int. J. Syst. Evol. Microbiol.">
        <title>The Global Catalogue of Microorganisms (GCM) 10K type strain sequencing project: providing services to taxonomists for standard genome sequencing and annotation.</title>
        <authorList>
            <consortium name="The Broad Institute Genomics Platform"/>
            <consortium name="The Broad Institute Genome Sequencing Center for Infectious Disease"/>
            <person name="Wu L."/>
            <person name="Ma J."/>
        </authorList>
    </citation>
    <scope>NUCLEOTIDE SEQUENCE [LARGE SCALE GENOMIC DNA]</scope>
    <source>
        <strain evidence="3 4">JCM 15914</strain>
    </source>
</reference>
<name>A0ABN2XYX4_9MICC</name>
<dbReference type="InterPro" id="IPR036691">
    <property type="entry name" value="Endo/exonu/phosph_ase_sf"/>
</dbReference>
<evidence type="ECO:0000259" key="2">
    <source>
        <dbReference type="Pfam" id="PF03372"/>
    </source>
</evidence>
<dbReference type="GO" id="GO:0004519">
    <property type="term" value="F:endonuclease activity"/>
    <property type="evidence" value="ECO:0007669"/>
    <property type="project" value="UniProtKB-KW"/>
</dbReference>
<accession>A0ABN2XYX4</accession>
<dbReference type="EMBL" id="BAAAQA010000020">
    <property type="protein sequence ID" value="GAA2119321.1"/>
    <property type="molecule type" value="Genomic_DNA"/>
</dbReference>
<feature type="domain" description="Endonuclease/exonuclease/phosphatase" evidence="2">
    <location>
        <begin position="12"/>
        <end position="362"/>
    </location>
</feature>
<evidence type="ECO:0000313" key="3">
    <source>
        <dbReference type="EMBL" id="GAA2119321.1"/>
    </source>
</evidence>
<dbReference type="InterPro" id="IPR005135">
    <property type="entry name" value="Endo/exonuclease/phosphatase"/>
</dbReference>
<dbReference type="Pfam" id="PF03372">
    <property type="entry name" value="Exo_endo_phos"/>
    <property type="match status" value="1"/>
</dbReference>
<dbReference type="Gene3D" id="3.60.10.10">
    <property type="entry name" value="Endonuclease/exonuclease/phosphatase"/>
    <property type="match status" value="1"/>
</dbReference>
<proteinExistence type="predicted"/>
<feature type="region of interest" description="Disordered" evidence="1">
    <location>
        <begin position="253"/>
        <end position="320"/>
    </location>
</feature>
<feature type="compositionally biased region" description="Basic and acidic residues" evidence="1">
    <location>
        <begin position="301"/>
        <end position="310"/>
    </location>
</feature>
<gene>
    <name evidence="3" type="ORF">GCM10009824_20150</name>
</gene>
<keyword evidence="3" id="KW-0255">Endonuclease</keyword>
<feature type="compositionally biased region" description="Polar residues" evidence="1">
    <location>
        <begin position="271"/>
        <end position="288"/>
    </location>
</feature>
<evidence type="ECO:0000313" key="4">
    <source>
        <dbReference type="Proteomes" id="UP001500166"/>
    </source>
</evidence>
<dbReference type="SUPFAM" id="SSF56219">
    <property type="entry name" value="DNase I-like"/>
    <property type="match status" value="1"/>
</dbReference>